<reference evidence="1" key="1">
    <citation type="submission" date="2017-02" db="UniProtKB">
        <authorList>
            <consortium name="WormBaseParasite"/>
        </authorList>
    </citation>
    <scope>IDENTIFICATION</scope>
</reference>
<name>A0A0M3J2Q5_ANISI</name>
<dbReference type="WBParaSite" id="ASIM_0000181601-mRNA-1">
    <property type="protein sequence ID" value="ASIM_0000181601-mRNA-1"/>
    <property type="gene ID" value="ASIM_0000181601"/>
</dbReference>
<dbReference type="AlphaFoldDB" id="A0A0M3J2Q5"/>
<protein>
    <submittedName>
        <fullName evidence="1">FBD domain-containing protein</fullName>
    </submittedName>
</protein>
<proteinExistence type="predicted"/>
<evidence type="ECO:0000313" key="1">
    <source>
        <dbReference type="WBParaSite" id="ASIM_0000181601-mRNA-1"/>
    </source>
</evidence>
<accession>A0A0M3J2Q5</accession>
<sequence>LYSSCHRKIPDKLSLIGHLPLQRLSVYVHFYNASNMSSFMQLLPKTLKELIVFRTSELDLNMWRKDFDNTRFKVYMCHLNDILVDPEWMCGTNELLTHTIWLPPYKFSFNAPRLDMAEWYENISEDIEEFDEYDNKQVTRTAIERSETDIADNTLSTITDEW</sequence>
<organism evidence="1">
    <name type="scientific">Anisakis simplex</name>
    <name type="common">Herring worm</name>
    <dbReference type="NCBI Taxonomy" id="6269"/>
    <lineage>
        <taxon>Eukaryota</taxon>
        <taxon>Metazoa</taxon>
        <taxon>Ecdysozoa</taxon>
        <taxon>Nematoda</taxon>
        <taxon>Chromadorea</taxon>
        <taxon>Rhabditida</taxon>
        <taxon>Spirurina</taxon>
        <taxon>Ascaridomorpha</taxon>
        <taxon>Ascaridoidea</taxon>
        <taxon>Anisakidae</taxon>
        <taxon>Anisakis</taxon>
        <taxon>Anisakis simplex complex</taxon>
    </lineage>
</organism>